<proteinExistence type="inferred from homology"/>
<gene>
    <name evidence="7" type="primary">ybhF_7</name>
    <name evidence="7" type="ORF">Pan181_46800</name>
</gene>
<keyword evidence="2" id="KW-0813">Transport</keyword>
<dbReference type="PANTHER" id="PTHR42711:SF5">
    <property type="entry name" value="ABC TRANSPORTER ATP-BINDING PROTEIN NATA"/>
    <property type="match status" value="1"/>
</dbReference>
<evidence type="ECO:0000256" key="1">
    <source>
        <dbReference type="ARBA" id="ARBA00005417"/>
    </source>
</evidence>
<dbReference type="SMART" id="SM00382">
    <property type="entry name" value="AAA"/>
    <property type="match status" value="1"/>
</dbReference>
<name>A0A518AUP5_9BACT</name>
<dbReference type="SUPFAM" id="SSF52540">
    <property type="entry name" value="P-loop containing nucleoside triphosphate hydrolases"/>
    <property type="match status" value="1"/>
</dbReference>
<evidence type="ECO:0000259" key="6">
    <source>
        <dbReference type="PROSITE" id="PS50893"/>
    </source>
</evidence>
<dbReference type="Proteomes" id="UP000315750">
    <property type="component" value="Chromosome"/>
</dbReference>
<keyword evidence="5 7" id="KW-0067">ATP-binding</keyword>
<keyword evidence="3" id="KW-0536">Nodulation</keyword>
<dbReference type="InterPro" id="IPR003593">
    <property type="entry name" value="AAA+_ATPase"/>
</dbReference>
<dbReference type="CDD" id="cd03230">
    <property type="entry name" value="ABC_DR_subfamily_A"/>
    <property type="match status" value="1"/>
</dbReference>
<dbReference type="InterPro" id="IPR027417">
    <property type="entry name" value="P-loop_NTPase"/>
</dbReference>
<reference evidence="7 8" key="1">
    <citation type="submission" date="2019-02" db="EMBL/GenBank/DDBJ databases">
        <title>Deep-cultivation of Planctomycetes and their phenomic and genomic characterization uncovers novel biology.</title>
        <authorList>
            <person name="Wiegand S."/>
            <person name="Jogler M."/>
            <person name="Boedeker C."/>
            <person name="Pinto D."/>
            <person name="Vollmers J."/>
            <person name="Rivas-Marin E."/>
            <person name="Kohn T."/>
            <person name="Peeters S.H."/>
            <person name="Heuer A."/>
            <person name="Rast P."/>
            <person name="Oberbeckmann S."/>
            <person name="Bunk B."/>
            <person name="Jeske O."/>
            <person name="Meyerdierks A."/>
            <person name="Storesund J.E."/>
            <person name="Kallscheuer N."/>
            <person name="Luecker S."/>
            <person name="Lage O.M."/>
            <person name="Pohl T."/>
            <person name="Merkel B.J."/>
            <person name="Hornburger P."/>
            <person name="Mueller R.-W."/>
            <person name="Bruemmer F."/>
            <person name="Labrenz M."/>
            <person name="Spormann A.M."/>
            <person name="Op den Camp H."/>
            <person name="Overmann J."/>
            <person name="Amann R."/>
            <person name="Jetten M.S.M."/>
            <person name="Mascher T."/>
            <person name="Medema M.H."/>
            <person name="Devos D.P."/>
            <person name="Kaster A.-K."/>
            <person name="Ovreas L."/>
            <person name="Rohde M."/>
            <person name="Galperin M.Y."/>
            <person name="Jogler C."/>
        </authorList>
    </citation>
    <scope>NUCLEOTIDE SEQUENCE [LARGE SCALE GENOMIC DNA]</scope>
    <source>
        <strain evidence="7 8">Pan181</strain>
    </source>
</reference>
<dbReference type="KEGG" id="amuc:Pan181_46800"/>
<evidence type="ECO:0000313" key="7">
    <source>
        <dbReference type="EMBL" id="QDU58444.1"/>
    </source>
</evidence>
<dbReference type="EMBL" id="CP036278">
    <property type="protein sequence ID" value="QDU58444.1"/>
    <property type="molecule type" value="Genomic_DNA"/>
</dbReference>
<comment type="similarity">
    <text evidence="1">Belongs to the ABC transporter superfamily.</text>
</comment>
<evidence type="ECO:0000313" key="8">
    <source>
        <dbReference type="Proteomes" id="UP000315750"/>
    </source>
</evidence>
<evidence type="ECO:0000256" key="4">
    <source>
        <dbReference type="ARBA" id="ARBA00022741"/>
    </source>
</evidence>
<dbReference type="PROSITE" id="PS50893">
    <property type="entry name" value="ABC_TRANSPORTER_2"/>
    <property type="match status" value="1"/>
</dbReference>
<dbReference type="InterPro" id="IPR050763">
    <property type="entry name" value="ABC_transporter_ATP-binding"/>
</dbReference>
<sequence length="298" mass="32853">MSILRTSKLTHRYGSRRGIQDVDLEVGPGEIFGFLGPNGAGKSTTIRLLMGFLRPQQGAAEIVGLDCWRQSAKVKRQVGYLPGDLRLYPWLSLKSGATLVSRVRGVDLRPRAEELAKRFELEPTLTVGKMSRGTRQKLGLVLAMAHRPKLLILDEPTSGLDPLMQAELAKLLREAAAEGSTVFFSSHTLSEVDSLCDRVAIIRQGSLVTDDSLESLRAQAPRIVELTYDRAMAIEKIELPSILKQLEVVGSTLICELQGATPPLVQWASQQPLTDIRIGPPDLERLFHDLYHSEEAAP</sequence>
<evidence type="ECO:0000256" key="5">
    <source>
        <dbReference type="ARBA" id="ARBA00022840"/>
    </source>
</evidence>
<dbReference type="Pfam" id="PF00005">
    <property type="entry name" value="ABC_tran"/>
    <property type="match status" value="1"/>
</dbReference>
<feature type="domain" description="ABC transporter" evidence="6">
    <location>
        <begin position="4"/>
        <end position="229"/>
    </location>
</feature>
<dbReference type="InterPro" id="IPR003439">
    <property type="entry name" value="ABC_transporter-like_ATP-bd"/>
</dbReference>
<organism evidence="7 8">
    <name type="scientific">Aeoliella mucimassa</name>
    <dbReference type="NCBI Taxonomy" id="2527972"/>
    <lineage>
        <taxon>Bacteria</taxon>
        <taxon>Pseudomonadati</taxon>
        <taxon>Planctomycetota</taxon>
        <taxon>Planctomycetia</taxon>
        <taxon>Pirellulales</taxon>
        <taxon>Lacipirellulaceae</taxon>
        <taxon>Aeoliella</taxon>
    </lineage>
</organism>
<evidence type="ECO:0000256" key="2">
    <source>
        <dbReference type="ARBA" id="ARBA00022448"/>
    </source>
</evidence>
<dbReference type="PANTHER" id="PTHR42711">
    <property type="entry name" value="ABC TRANSPORTER ATP-BINDING PROTEIN"/>
    <property type="match status" value="1"/>
</dbReference>
<keyword evidence="8" id="KW-1185">Reference proteome</keyword>
<dbReference type="GO" id="GO:0016887">
    <property type="term" value="F:ATP hydrolysis activity"/>
    <property type="evidence" value="ECO:0007669"/>
    <property type="project" value="InterPro"/>
</dbReference>
<dbReference type="GO" id="GO:0005524">
    <property type="term" value="F:ATP binding"/>
    <property type="evidence" value="ECO:0007669"/>
    <property type="project" value="UniProtKB-KW"/>
</dbReference>
<evidence type="ECO:0000256" key="3">
    <source>
        <dbReference type="ARBA" id="ARBA00022458"/>
    </source>
</evidence>
<accession>A0A518AUP5</accession>
<dbReference type="AlphaFoldDB" id="A0A518AUP5"/>
<keyword evidence="4" id="KW-0547">Nucleotide-binding</keyword>
<protein>
    <submittedName>
        <fullName evidence="7">Putative ABC transporter ATP-binding protein YbhF</fullName>
    </submittedName>
</protein>
<dbReference type="RefSeq" id="WP_197528603.1">
    <property type="nucleotide sequence ID" value="NZ_CP036278.1"/>
</dbReference>
<dbReference type="Gene3D" id="3.40.50.300">
    <property type="entry name" value="P-loop containing nucleotide triphosphate hydrolases"/>
    <property type="match status" value="1"/>
</dbReference>